<evidence type="ECO:0000313" key="4">
    <source>
        <dbReference type="Proteomes" id="UP000050761"/>
    </source>
</evidence>
<reference evidence="3 4" key="1">
    <citation type="submission" date="2018-11" db="EMBL/GenBank/DDBJ databases">
        <authorList>
            <consortium name="Pathogen Informatics"/>
        </authorList>
    </citation>
    <scope>NUCLEOTIDE SEQUENCE [LARGE SCALE GENOMIC DNA]</scope>
</reference>
<evidence type="ECO:0000313" key="3">
    <source>
        <dbReference type="EMBL" id="VDP02335.1"/>
    </source>
</evidence>
<accession>A0A3P8B5Z3</accession>
<dbReference type="AlphaFoldDB" id="A0A183G210"/>
<feature type="coiled-coil region" evidence="1">
    <location>
        <begin position="50"/>
        <end position="91"/>
    </location>
</feature>
<feature type="compositionally biased region" description="Low complexity" evidence="2">
    <location>
        <begin position="1"/>
        <end position="13"/>
    </location>
</feature>
<feature type="region of interest" description="Disordered" evidence="2">
    <location>
        <begin position="1"/>
        <end position="26"/>
    </location>
</feature>
<gene>
    <name evidence="3" type="ORF">HPBE_LOCUS15288</name>
</gene>
<evidence type="ECO:0000313" key="5">
    <source>
        <dbReference type="WBParaSite" id="HPBE_0001528901-mRNA-1"/>
    </source>
</evidence>
<dbReference type="WBParaSite" id="HPBE_0001528901-mRNA-1">
    <property type="protein sequence ID" value="HPBE_0001528901-mRNA-1"/>
    <property type="gene ID" value="HPBE_0001528901"/>
</dbReference>
<keyword evidence="4" id="KW-1185">Reference proteome</keyword>
<feature type="compositionally biased region" description="Low complexity" evidence="2">
    <location>
        <begin position="245"/>
        <end position="262"/>
    </location>
</feature>
<dbReference type="OrthoDB" id="5877443at2759"/>
<sequence>MPSPVRVSSVAVAKPRRSTTGESASDADRLRTLLDNGKIPNYVKLVVELLMETREEVKVLNWRNAELLEEIKSLREENSFLKEELMKKARSLASYHTENGRIAGQSEDSEHKRSIVLSNVVESSAASSLARNAHDFDCAFKILDFLGVECKPVAVYRMGRLQQNRPRLVKVVLPASRFQADAVRRAPRLCFFPFQKGIYLRPSLTREERESRRQERLSKRGLTSDGTRGATQTPCVQRIPPSQQSISNGSLSPHLSSPSGNY</sequence>
<dbReference type="EMBL" id="UZAH01028782">
    <property type="protein sequence ID" value="VDP02335.1"/>
    <property type="molecule type" value="Genomic_DNA"/>
</dbReference>
<dbReference type="Proteomes" id="UP000050761">
    <property type="component" value="Unassembled WGS sequence"/>
</dbReference>
<feature type="region of interest" description="Disordered" evidence="2">
    <location>
        <begin position="205"/>
        <end position="262"/>
    </location>
</feature>
<organism evidence="4 5">
    <name type="scientific">Heligmosomoides polygyrus</name>
    <name type="common">Parasitic roundworm</name>
    <dbReference type="NCBI Taxonomy" id="6339"/>
    <lineage>
        <taxon>Eukaryota</taxon>
        <taxon>Metazoa</taxon>
        <taxon>Ecdysozoa</taxon>
        <taxon>Nematoda</taxon>
        <taxon>Chromadorea</taxon>
        <taxon>Rhabditida</taxon>
        <taxon>Rhabditina</taxon>
        <taxon>Rhabditomorpha</taxon>
        <taxon>Strongyloidea</taxon>
        <taxon>Heligmosomidae</taxon>
        <taxon>Heligmosomoides</taxon>
    </lineage>
</organism>
<evidence type="ECO:0000256" key="2">
    <source>
        <dbReference type="SAM" id="MobiDB-lite"/>
    </source>
</evidence>
<protein>
    <submittedName>
        <fullName evidence="3 5">Uncharacterized protein</fullName>
    </submittedName>
</protein>
<evidence type="ECO:0000256" key="1">
    <source>
        <dbReference type="SAM" id="Coils"/>
    </source>
</evidence>
<feature type="compositionally biased region" description="Basic and acidic residues" evidence="2">
    <location>
        <begin position="205"/>
        <end position="218"/>
    </location>
</feature>
<proteinExistence type="predicted"/>
<name>A0A183G210_HELPZ</name>
<reference evidence="5" key="2">
    <citation type="submission" date="2019-09" db="UniProtKB">
        <authorList>
            <consortium name="WormBaseParasite"/>
        </authorList>
    </citation>
    <scope>IDENTIFICATION</scope>
</reference>
<feature type="compositionally biased region" description="Polar residues" evidence="2">
    <location>
        <begin position="224"/>
        <end position="244"/>
    </location>
</feature>
<keyword evidence="1" id="KW-0175">Coiled coil</keyword>
<accession>A0A183G210</accession>